<gene>
    <name evidence="2" type="ORF">CCAM_LOCUS40111</name>
</gene>
<sequence length="77" mass="8487">MTIFACFSGLLSGHPGSGEKTCFIKETKFTCIVFRSEGEVLRPRDIKLEQDESMQESQAEASNMPSHAEEGTSRSTV</sequence>
<name>A0A484NAB4_9ASTE</name>
<reference evidence="2 3" key="1">
    <citation type="submission" date="2018-04" db="EMBL/GenBank/DDBJ databases">
        <authorList>
            <person name="Vogel A."/>
        </authorList>
    </citation>
    <scope>NUCLEOTIDE SEQUENCE [LARGE SCALE GENOMIC DNA]</scope>
</reference>
<dbReference type="Proteomes" id="UP000595140">
    <property type="component" value="Unassembled WGS sequence"/>
</dbReference>
<evidence type="ECO:0000313" key="2">
    <source>
        <dbReference type="EMBL" id="VFQ98335.1"/>
    </source>
</evidence>
<evidence type="ECO:0000313" key="3">
    <source>
        <dbReference type="Proteomes" id="UP000595140"/>
    </source>
</evidence>
<feature type="region of interest" description="Disordered" evidence="1">
    <location>
        <begin position="44"/>
        <end position="77"/>
    </location>
</feature>
<dbReference type="EMBL" id="OOIL02006581">
    <property type="protein sequence ID" value="VFQ98335.1"/>
    <property type="molecule type" value="Genomic_DNA"/>
</dbReference>
<evidence type="ECO:0000256" key="1">
    <source>
        <dbReference type="SAM" id="MobiDB-lite"/>
    </source>
</evidence>
<accession>A0A484NAB4</accession>
<keyword evidence="3" id="KW-1185">Reference proteome</keyword>
<feature type="compositionally biased region" description="Polar residues" evidence="1">
    <location>
        <begin position="55"/>
        <end position="65"/>
    </location>
</feature>
<protein>
    <submittedName>
        <fullName evidence="2">Uncharacterized protein</fullName>
    </submittedName>
</protein>
<dbReference type="AlphaFoldDB" id="A0A484NAB4"/>
<feature type="compositionally biased region" description="Basic and acidic residues" evidence="1">
    <location>
        <begin position="67"/>
        <end position="77"/>
    </location>
</feature>
<organism evidence="2 3">
    <name type="scientific">Cuscuta campestris</name>
    <dbReference type="NCBI Taxonomy" id="132261"/>
    <lineage>
        <taxon>Eukaryota</taxon>
        <taxon>Viridiplantae</taxon>
        <taxon>Streptophyta</taxon>
        <taxon>Embryophyta</taxon>
        <taxon>Tracheophyta</taxon>
        <taxon>Spermatophyta</taxon>
        <taxon>Magnoliopsida</taxon>
        <taxon>eudicotyledons</taxon>
        <taxon>Gunneridae</taxon>
        <taxon>Pentapetalae</taxon>
        <taxon>asterids</taxon>
        <taxon>lamiids</taxon>
        <taxon>Solanales</taxon>
        <taxon>Convolvulaceae</taxon>
        <taxon>Cuscuteae</taxon>
        <taxon>Cuscuta</taxon>
        <taxon>Cuscuta subgen. Grammica</taxon>
        <taxon>Cuscuta sect. Cleistogrammica</taxon>
    </lineage>
</organism>
<proteinExistence type="predicted"/>